<feature type="compositionally biased region" description="Polar residues" evidence="1">
    <location>
        <begin position="14"/>
        <end position="24"/>
    </location>
</feature>
<evidence type="ECO:0000313" key="3">
    <source>
        <dbReference type="RefSeq" id="XP_027463303.1"/>
    </source>
</evidence>
<feature type="region of interest" description="Disordered" evidence="1">
    <location>
        <begin position="250"/>
        <end position="314"/>
    </location>
</feature>
<feature type="compositionally biased region" description="Basic residues" evidence="1">
    <location>
        <begin position="210"/>
        <end position="223"/>
    </location>
</feature>
<dbReference type="RefSeq" id="XP_027463303.1">
    <property type="nucleotide sequence ID" value="XM_027607502.2"/>
</dbReference>
<dbReference type="RefSeq" id="XP_027463304.1">
    <property type="nucleotide sequence ID" value="XM_027607503.2"/>
</dbReference>
<reference evidence="3 4" key="1">
    <citation type="submission" date="2025-04" db="UniProtKB">
        <authorList>
            <consortium name="RefSeq"/>
        </authorList>
    </citation>
    <scope>IDENTIFICATION</scope>
    <source>
        <tissue evidence="3 4">Blood</tissue>
    </source>
</reference>
<name>A0A6J2E3A1_ZALCA</name>
<feature type="compositionally biased region" description="Acidic residues" evidence="1">
    <location>
        <begin position="273"/>
        <end position="290"/>
    </location>
</feature>
<dbReference type="AlphaFoldDB" id="A0A6J2E3A1"/>
<feature type="region of interest" description="Disordered" evidence="1">
    <location>
        <begin position="93"/>
        <end position="114"/>
    </location>
</feature>
<feature type="compositionally biased region" description="Basic and acidic residues" evidence="1">
    <location>
        <begin position="412"/>
        <end position="421"/>
    </location>
</feature>
<dbReference type="OrthoDB" id="9640251at2759"/>
<feature type="region of interest" description="Disordered" evidence="1">
    <location>
        <begin position="389"/>
        <end position="441"/>
    </location>
</feature>
<protein>
    <submittedName>
        <fullName evidence="3 4">Uncharacterized protein LOC113930297</fullName>
    </submittedName>
</protein>
<dbReference type="KEGG" id="zca:113930297"/>
<evidence type="ECO:0000313" key="2">
    <source>
        <dbReference type="Proteomes" id="UP000515165"/>
    </source>
</evidence>
<feature type="region of interest" description="Disordered" evidence="1">
    <location>
        <begin position="341"/>
        <end position="377"/>
    </location>
</feature>
<dbReference type="GeneID" id="113930297"/>
<dbReference type="Proteomes" id="UP000515165">
    <property type="component" value="Chromosome X"/>
</dbReference>
<sequence length="513" mass="54938">MEKDILTHVEAPVTQASDTDPGTLAAQATAQPEVQIPLEGALLAASSGENVGQQSPGPGENEEMENRSVLILSLSTGADGQCPDLGPVDAALQGSNTWGNAGRKGSRKRRNRKQTKIVYLPWPLTLQTRASSAAPVLGQSRVLGALGSADTGDSEAGENRGQGEDEESENTSILTEPQEAPADALWPATSAVQPSLEEASLAADEGINTRQKKSRKGRNKKNKMIMASPWPLTVYAWASYTDPAQAQMASAGDKSLAKDGVDGRHQSQGPEGEAPDSAEDLELVSWEEGESLSADSMGDGGTSRHTKSNRKEKSVLACPWPLTVQAWASFGAADEVQTHLQGKSSAASMEEDVGQKNKPQLENSEEETKSTPPWPARLQAGASFSATAPGQVSFEGAPSQDLQSQASQTGRRSQEREEEQVQSKAEQTLEAGQGWRSTKRHPGDQDFWECTVMNFAKKVDCCYCGELCSQEQMEALTLTKAHTHISTSVMGMQGPEKERAESQAVWMGKWEGF</sequence>
<feature type="region of interest" description="Disordered" evidence="1">
    <location>
        <begin position="199"/>
        <end position="224"/>
    </location>
</feature>
<evidence type="ECO:0000313" key="4">
    <source>
        <dbReference type="RefSeq" id="XP_027463304.1"/>
    </source>
</evidence>
<evidence type="ECO:0000256" key="1">
    <source>
        <dbReference type="SAM" id="MobiDB-lite"/>
    </source>
</evidence>
<feature type="region of interest" description="Disordered" evidence="1">
    <location>
        <begin position="146"/>
        <end position="184"/>
    </location>
</feature>
<proteinExistence type="predicted"/>
<feature type="compositionally biased region" description="Polar residues" evidence="1">
    <location>
        <begin position="47"/>
        <end position="56"/>
    </location>
</feature>
<feature type="region of interest" description="Disordered" evidence="1">
    <location>
        <begin position="1"/>
        <end position="24"/>
    </location>
</feature>
<feature type="compositionally biased region" description="Basic residues" evidence="1">
    <location>
        <begin position="104"/>
        <end position="114"/>
    </location>
</feature>
<keyword evidence="2" id="KW-1185">Reference proteome</keyword>
<accession>A0A6J2E3A1</accession>
<gene>
    <name evidence="3 4" type="primary">LOC113930297</name>
</gene>
<feature type="region of interest" description="Disordered" evidence="1">
    <location>
        <begin position="45"/>
        <end position="65"/>
    </location>
</feature>
<organism evidence="2 4">
    <name type="scientific">Zalophus californianus</name>
    <name type="common">California sealion</name>
    <dbReference type="NCBI Taxonomy" id="9704"/>
    <lineage>
        <taxon>Eukaryota</taxon>
        <taxon>Metazoa</taxon>
        <taxon>Chordata</taxon>
        <taxon>Craniata</taxon>
        <taxon>Vertebrata</taxon>
        <taxon>Euteleostomi</taxon>
        <taxon>Mammalia</taxon>
        <taxon>Eutheria</taxon>
        <taxon>Laurasiatheria</taxon>
        <taxon>Carnivora</taxon>
        <taxon>Caniformia</taxon>
        <taxon>Pinnipedia</taxon>
        <taxon>Otariidae</taxon>
        <taxon>Zalophus</taxon>
    </lineage>
</organism>
<feature type="compositionally biased region" description="Basic and acidic residues" evidence="1">
    <location>
        <begin position="255"/>
        <end position="265"/>
    </location>
</feature>